<dbReference type="AlphaFoldDB" id="A0A1W0X2W7"/>
<organism evidence="1 2">
    <name type="scientific">Hypsibius exemplaris</name>
    <name type="common">Freshwater tardigrade</name>
    <dbReference type="NCBI Taxonomy" id="2072580"/>
    <lineage>
        <taxon>Eukaryota</taxon>
        <taxon>Metazoa</taxon>
        <taxon>Ecdysozoa</taxon>
        <taxon>Tardigrada</taxon>
        <taxon>Eutardigrada</taxon>
        <taxon>Parachela</taxon>
        <taxon>Hypsibioidea</taxon>
        <taxon>Hypsibiidae</taxon>
        <taxon>Hypsibius</taxon>
    </lineage>
</organism>
<reference evidence="2" key="1">
    <citation type="submission" date="2017-01" db="EMBL/GenBank/DDBJ databases">
        <title>Comparative genomics of anhydrobiosis in the tardigrade Hypsibius dujardini.</title>
        <authorList>
            <person name="Yoshida Y."/>
            <person name="Koutsovoulos G."/>
            <person name="Laetsch D."/>
            <person name="Stevens L."/>
            <person name="Kumar S."/>
            <person name="Horikawa D."/>
            <person name="Ishino K."/>
            <person name="Komine S."/>
            <person name="Tomita M."/>
            <person name="Blaxter M."/>
            <person name="Arakawa K."/>
        </authorList>
    </citation>
    <scope>NUCLEOTIDE SEQUENCE [LARGE SCALE GENOMIC DNA]</scope>
    <source>
        <strain evidence="2">Z151</strain>
    </source>
</reference>
<protein>
    <submittedName>
        <fullName evidence="1">Uncharacterized protein</fullName>
    </submittedName>
</protein>
<sequence length="87" mass="9825">MDTQRMLYSFQDMHLLRCPSPNAIFDGVFTVARNLIKKDALKRIVFRRRLAQTVAKRNAMTASPEDLAEYDIEDKTSTTSDIAGGVC</sequence>
<proteinExistence type="predicted"/>
<dbReference type="Proteomes" id="UP000192578">
    <property type="component" value="Unassembled WGS sequence"/>
</dbReference>
<evidence type="ECO:0000313" key="1">
    <source>
        <dbReference type="EMBL" id="OQV21791.1"/>
    </source>
</evidence>
<keyword evidence="2" id="KW-1185">Reference proteome</keyword>
<name>A0A1W0X2W7_HYPEX</name>
<comment type="caution">
    <text evidence="1">The sequence shown here is derived from an EMBL/GenBank/DDBJ whole genome shotgun (WGS) entry which is preliminary data.</text>
</comment>
<evidence type="ECO:0000313" key="2">
    <source>
        <dbReference type="Proteomes" id="UP000192578"/>
    </source>
</evidence>
<gene>
    <name evidence="1" type="ORF">BV898_04367</name>
</gene>
<accession>A0A1W0X2W7</accession>
<dbReference type="EMBL" id="MTYJ01000021">
    <property type="protein sequence ID" value="OQV21791.1"/>
    <property type="molecule type" value="Genomic_DNA"/>
</dbReference>